<name>H5SQZ8_ACEAU</name>
<protein>
    <submittedName>
        <fullName evidence="1">Uncharacterized protein</fullName>
    </submittedName>
</protein>
<dbReference type="EMBL" id="AP011801">
    <property type="protein sequence ID" value="BAL58515.1"/>
    <property type="molecule type" value="Genomic_DNA"/>
</dbReference>
<sequence>METTTGLPKEELLQLEAELLHSLWYDGAASVLRLEQRLGRPSAELLEGIEDLMRREYVYLHWPSLHNPLQSVYYLTTKLRKKIAAMLKETPRHRMKVFWELLCREEEGLPPRDILNAPTV</sequence>
<gene>
    <name evidence="1" type="ORF">HGMM_OP2C065</name>
</gene>
<reference evidence="1" key="1">
    <citation type="journal article" date="2005" name="Environ. Microbiol.">
        <title>Genetic and functional properties of uncultivated thermophilic crenarchaeotes from a subsurface gold mine as revealed by analysis of genome fragments.</title>
        <authorList>
            <person name="Nunoura T."/>
            <person name="Hirayama H."/>
            <person name="Takami H."/>
            <person name="Oida H."/>
            <person name="Nishi S."/>
            <person name="Shimamura S."/>
            <person name="Suzuki Y."/>
            <person name="Inagaki F."/>
            <person name="Takai K."/>
            <person name="Nealson K.H."/>
            <person name="Horikoshi K."/>
        </authorList>
    </citation>
    <scope>NUCLEOTIDE SEQUENCE</scope>
</reference>
<evidence type="ECO:0000313" key="1">
    <source>
        <dbReference type="EMBL" id="BAL58515.1"/>
    </source>
</evidence>
<reference evidence="1" key="2">
    <citation type="journal article" date="2012" name="PLoS ONE">
        <title>A Deeply Branching Thermophilic Bacterium with an Ancient Acetyl-CoA Pathway Dominates a Subsurface Ecosystem.</title>
        <authorList>
            <person name="Takami H."/>
            <person name="Noguchi H."/>
            <person name="Takaki Y."/>
            <person name="Uchiyama I."/>
            <person name="Toyoda A."/>
            <person name="Nishi S."/>
            <person name="Chee G.-J."/>
            <person name="Arai W."/>
            <person name="Nunoura T."/>
            <person name="Itoh T."/>
            <person name="Hattori M."/>
            <person name="Takai K."/>
        </authorList>
    </citation>
    <scope>NUCLEOTIDE SEQUENCE</scope>
</reference>
<proteinExistence type="predicted"/>
<organism evidence="1">
    <name type="scientific">Acetithermum autotrophicum</name>
    <dbReference type="NCBI Taxonomy" id="1446466"/>
    <lineage>
        <taxon>Bacteria</taxon>
        <taxon>Candidatus Bipolaricaulota</taxon>
        <taxon>Candidatus Acetithermum</taxon>
    </lineage>
</organism>
<dbReference type="AlphaFoldDB" id="H5SQZ8"/>
<accession>H5SQZ8</accession>